<accession>A0ABS3VXC5</accession>
<organism evidence="2 3">
    <name type="scientific">Micromonospora echinofusca</name>
    <dbReference type="NCBI Taxonomy" id="47858"/>
    <lineage>
        <taxon>Bacteria</taxon>
        <taxon>Bacillati</taxon>
        <taxon>Actinomycetota</taxon>
        <taxon>Actinomycetes</taxon>
        <taxon>Micromonosporales</taxon>
        <taxon>Micromonosporaceae</taxon>
        <taxon>Micromonospora</taxon>
    </lineage>
</organism>
<dbReference type="Proteomes" id="UP000823521">
    <property type="component" value="Unassembled WGS sequence"/>
</dbReference>
<reference evidence="2 3" key="1">
    <citation type="submission" date="2019-12" db="EMBL/GenBank/DDBJ databases">
        <title>Whole genome sequencing of endophytic Actinobacterium Micromonospora sp. MPMI6T.</title>
        <authorList>
            <person name="Evv R."/>
            <person name="Podile A.R."/>
        </authorList>
    </citation>
    <scope>NUCLEOTIDE SEQUENCE [LARGE SCALE GENOMIC DNA]</scope>
    <source>
        <strain evidence="2 3">MPMI6</strain>
    </source>
</reference>
<name>A0ABS3VXC5_MICEH</name>
<keyword evidence="1" id="KW-0472">Membrane</keyword>
<feature type="non-terminal residue" evidence="2">
    <location>
        <position position="63"/>
    </location>
</feature>
<keyword evidence="1" id="KW-1133">Transmembrane helix</keyword>
<evidence type="ECO:0000313" key="3">
    <source>
        <dbReference type="Proteomes" id="UP000823521"/>
    </source>
</evidence>
<feature type="transmembrane region" description="Helical" evidence="1">
    <location>
        <begin position="28"/>
        <end position="46"/>
    </location>
</feature>
<sequence length="63" mass="6762">MTGRRDSRETEPTLRPVRWPTWPRRATVLRGALVAVLLLLAAGALYSRGTPSCDPASTGTGPT</sequence>
<keyword evidence="1" id="KW-0812">Transmembrane</keyword>
<keyword evidence="3" id="KW-1185">Reference proteome</keyword>
<protein>
    <submittedName>
        <fullName evidence="2">Uncharacterized protein</fullName>
    </submittedName>
</protein>
<comment type="caution">
    <text evidence="2">The sequence shown here is derived from an EMBL/GenBank/DDBJ whole genome shotgun (WGS) entry which is preliminary data.</text>
</comment>
<dbReference type="EMBL" id="WVUH01000269">
    <property type="protein sequence ID" value="MBO4209160.1"/>
    <property type="molecule type" value="Genomic_DNA"/>
</dbReference>
<gene>
    <name evidence="2" type="ORF">GSF22_24645</name>
</gene>
<evidence type="ECO:0000313" key="2">
    <source>
        <dbReference type="EMBL" id="MBO4209160.1"/>
    </source>
</evidence>
<proteinExistence type="predicted"/>
<evidence type="ECO:0000256" key="1">
    <source>
        <dbReference type="SAM" id="Phobius"/>
    </source>
</evidence>